<evidence type="ECO:0000313" key="2">
    <source>
        <dbReference type="EMBL" id="KAB7731136.1"/>
    </source>
</evidence>
<keyword evidence="3" id="KW-1185">Reference proteome</keyword>
<dbReference type="Pfam" id="PF18939">
    <property type="entry name" value="DUF5686"/>
    <property type="match status" value="1"/>
</dbReference>
<feature type="region of interest" description="Disordered" evidence="1">
    <location>
        <begin position="406"/>
        <end position="427"/>
    </location>
</feature>
<dbReference type="EMBL" id="WELI01000003">
    <property type="protein sequence ID" value="KAB7731136.1"/>
    <property type="molecule type" value="Genomic_DNA"/>
</dbReference>
<dbReference type="InterPro" id="IPR043741">
    <property type="entry name" value="DUF5686"/>
</dbReference>
<accession>A0A7J5U061</accession>
<keyword evidence="2" id="KW-0645">Protease</keyword>
<organism evidence="2 3">
    <name type="scientific">Rudanella paleaurantiibacter</name>
    <dbReference type="NCBI Taxonomy" id="2614655"/>
    <lineage>
        <taxon>Bacteria</taxon>
        <taxon>Pseudomonadati</taxon>
        <taxon>Bacteroidota</taxon>
        <taxon>Cytophagia</taxon>
        <taxon>Cytophagales</taxon>
        <taxon>Cytophagaceae</taxon>
        <taxon>Rudanella</taxon>
    </lineage>
</organism>
<keyword evidence="2" id="KW-0378">Hydrolase</keyword>
<dbReference type="Gene3D" id="2.60.40.1120">
    <property type="entry name" value="Carboxypeptidase-like, regulatory domain"/>
    <property type="match status" value="1"/>
</dbReference>
<evidence type="ECO:0000313" key="3">
    <source>
        <dbReference type="Proteomes" id="UP000488299"/>
    </source>
</evidence>
<sequence>MLRLYVIGILLFISQLTAYAQGIRGTIKTTGGDVLPYAAIVVKNGTGKGTDAGTISNTEGRYELPLAPGRYEVVFQYLGFAAQQKTVEVKSGFETIDVVMAEQVIRLQEVQARSTNEDPAYTIMRRAIAKSKYHALQVNSYTARVYGKGSFIVESIPKLIEKMAGKQLKEAEQEANFKVGVPNVFESVSEVSFQQPNTYRRRLIASRNSQSDQLIPAQFSMGSFYSPEINNAVSPLSPKAFAYYKFVYEGTFRESVGGGQAVEISKIRVNPRSWGEGVFRGVIYIIENSWAIHSLQLEQVLQQGFSINLRQTYTPIQNVWMPVNGRFNFKGGIFGVKLGGEAVVSYQYRNLKVNPAFVDEVEVVDEKKFKPETKLTKRDVKEQSLDDLVKKQKEFSTKNMRQMMKEYEKQEAKARREKARQENRDDVQVLRNDSSSVDSLAGKRSTAFWDSLRSVPLTSAEIRSYVRNDSLKIVREIKAKTDSTKAVKKDSTRGSATFKPMQLLEGANWRVGKRTTLQYDTPIKSIFYNTVEGYWAQAGLKLNIRAGAPDTTRKSKTPQFKPGPTWSVGGVVRYGLGWNRAVGYGLAQYAYKTTSVGLEGGRYLSQLNPDNPISNAMNTLTSLVFEQNFLKEYQKDFVRLSGNFRWWHNRLNVSASLEYAERTELANFRDIIRPWINWRNRAYTTNRVTNAEVGSSAFPVHQAFVLNLLASARLGAPRYIIRNGRRISRPNNDAPLLSVNYRKGIAGVGGSDTDYDFLQARISQSFETGIRSRLSYNLSAGAFVNDKRVYFPDFRHFAGNQFFLQQGDPVSVFRLLPYYQYSTGKRFAEAHVLAEYRKFLLTQITWFRLLDLKENLFVHYLATPGSKNYTEVGYGLNGLIPRVLPVFRLEVISQFQNGSYKGLGFRVGTTLSFGR</sequence>
<gene>
    <name evidence="2" type="ORF">F5984_10010</name>
</gene>
<keyword evidence="2" id="KW-0121">Carboxypeptidase</keyword>
<comment type="caution">
    <text evidence="2">The sequence shown here is derived from an EMBL/GenBank/DDBJ whole genome shotgun (WGS) entry which is preliminary data.</text>
</comment>
<dbReference type="InterPro" id="IPR008969">
    <property type="entry name" value="CarboxyPept-like_regulatory"/>
</dbReference>
<reference evidence="2 3" key="1">
    <citation type="submission" date="2019-10" db="EMBL/GenBank/DDBJ databases">
        <title>Rudanella paleaurantiibacter sp. nov., isolated from sludge.</title>
        <authorList>
            <person name="Xu S.Q."/>
        </authorList>
    </citation>
    <scope>NUCLEOTIDE SEQUENCE [LARGE SCALE GENOMIC DNA]</scope>
    <source>
        <strain evidence="2 3">HX-22-17</strain>
    </source>
</reference>
<dbReference type="GO" id="GO:0004180">
    <property type="term" value="F:carboxypeptidase activity"/>
    <property type="evidence" value="ECO:0007669"/>
    <property type="project" value="UniProtKB-KW"/>
</dbReference>
<dbReference type="SUPFAM" id="SSF49464">
    <property type="entry name" value="Carboxypeptidase regulatory domain-like"/>
    <property type="match status" value="1"/>
</dbReference>
<evidence type="ECO:0000256" key="1">
    <source>
        <dbReference type="SAM" id="MobiDB-lite"/>
    </source>
</evidence>
<dbReference type="Pfam" id="PF13620">
    <property type="entry name" value="CarboxypepD_reg"/>
    <property type="match status" value="1"/>
</dbReference>
<dbReference type="RefSeq" id="WP_152124119.1">
    <property type="nucleotide sequence ID" value="NZ_WELI01000003.1"/>
</dbReference>
<dbReference type="Proteomes" id="UP000488299">
    <property type="component" value="Unassembled WGS sequence"/>
</dbReference>
<protein>
    <submittedName>
        <fullName evidence="2">Carboxypeptidase-like regulatory domain-containing protein</fullName>
    </submittedName>
</protein>
<name>A0A7J5U061_9BACT</name>
<dbReference type="AlphaFoldDB" id="A0A7J5U061"/>
<proteinExistence type="predicted"/>